<keyword evidence="1" id="KW-0602">Photosynthesis</keyword>
<accession>A0A0D0JEL3</accession>
<evidence type="ECO:0000256" key="1">
    <source>
        <dbReference type="ARBA" id="ARBA00022531"/>
    </source>
</evidence>
<name>A0A0D0JEL3_9PSED</name>
<dbReference type="Pfam" id="PF14870">
    <property type="entry name" value="PSII_BNR"/>
    <property type="match status" value="1"/>
</dbReference>
<protein>
    <submittedName>
        <fullName evidence="5">BNR/Asp-box repeat-containing protein</fullName>
    </submittedName>
</protein>
<feature type="signal peptide" evidence="3">
    <location>
        <begin position="1"/>
        <end position="37"/>
    </location>
</feature>
<dbReference type="CDD" id="cd15482">
    <property type="entry name" value="Sialidase_non-viral"/>
    <property type="match status" value="1"/>
</dbReference>
<comment type="caution">
    <text evidence="5">The sequence shown here is derived from an EMBL/GenBank/DDBJ whole genome shotgun (WGS) entry which is preliminary data.</text>
</comment>
<feature type="domain" description="Photosynthesis system II assembly factor Ycf48/Hcf136-like" evidence="4">
    <location>
        <begin position="134"/>
        <end position="260"/>
    </location>
</feature>
<dbReference type="EMBL" id="JXQW01000008">
    <property type="protein sequence ID" value="KIQ04435.1"/>
    <property type="molecule type" value="Genomic_DNA"/>
</dbReference>
<keyword evidence="2" id="KW-0604">Photosystem II</keyword>
<dbReference type="GO" id="GO:0009523">
    <property type="term" value="C:photosystem II"/>
    <property type="evidence" value="ECO:0007669"/>
    <property type="project" value="UniProtKB-KW"/>
</dbReference>
<gene>
    <name evidence="5" type="ORF">RU08_05715</name>
</gene>
<evidence type="ECO:0000256" key="3">
    <source>
        <dbReference type="SAM" id="SignalP"/>
    </source>
</evidence>
<dbReference type="InterPro" id="IPR015943">
    <property type="entry name" value="WD40/YVTN_repeat-like_dom_sf"/>
</dbReference>
<evidence type="ECO:0000259" key="4">
    <source>
        <dbReference type="Pfam" id="PF14870"/>
    </source>
</evidence>
<dbReference type="GO" id="GO:0015979">
    <property type="term" value="P:photosynthesis"/>
    <property type="evidence" value="ECO:0007669"/>
    <property type="project" value="UniProtKB-KW"/>
</dbReference>
<dbReference type="OrthoDB" id="9813892at2"/>
<proteinExistence type="predicted"/>
<evidence type="ECO:0000256" key="2">
    <source>
        <dbReference type="ARBA" id="ARBA00023276"/>
    </source>
</evidence>
<dbReference type="PANTHER" id="PTHR47199">
    <property type="entry name" value="PHOTOSYSTEM II STABILITY/ASSEMBLY FACTOR HCF136, CHLOROPLASTIC"/>
    <property type="match status" value="1"/>
</dbReference>
<keyword evidence="3" id="KW-0732">Signal</keyword>
<evidence type="ECO:0000313" key="5">
    <source>
        <dbReference type="EMBL" id="KIQ04435.1"/>
    </source>
</evidence>
<dbReference type="RefSeq" id="WP_042552843.1">
    <property type="nucleotide sequence ID" value="NZ_JXQW01000008.1"/>
</dbReference>
<feature type="chain" id="PRO_5002213408" evidence="3">
    <location>
        <begin position="38"/>
        <end position="348"/>
    </location>
</feature>
<dbReference type="PANTHER" id="PTHR47199:SF2">
    <property type="entry name" value="PHOTOSYSTEM II STABILITY_ASSEMBLY FACTOR HCF136, CHLOROPLASTIC"/>
    <property type="match status" value="1"/>
</dbReference>
<dbReference type="SUPFAM" id="SSF110296">
    <property type="entry name" value="Oligoxyloglucan reducing end-specific cellobiohydrolase"/>
    <property type="match status" value="1"/>
</dbReference>
<sequence length="348" mass="36521">MSEPILRRIRGGKSVQPVLQALSLCALLVAAAPLVQAQAPDEAVSYSVPSAKAVSSLLLDIAHAGKRLVAVGERGHILYSDNDGTSWEQAKVPTRQMLTAVFFVDDKHGWAVGHDALVLATTDGGATWVKQFEDLQREAPLLDVWFKDLQHGFAIGAYGALLQTSDGGATWEDVSDRLDNEDAYHLNGIAEVKDTGLFIVGEMGSLFRSVDGGETWETLEGPYQGSLFGVLATGEPRGLLVYGLRGHLFQSTDGGDSWQQIPLATASGGTLEFGLASAALLDNGSIVVVGHGGSVLTSSDRGHSFSVFNRPDRVSLAGVTAGADGKLILVGQGGVRLTSSTGANPGQQ</sequence>
<evidence type="ECO:0000313" key="6">
    <source>
        <dbReference type="Proteomes" id="UP000032068"/>
    </source>
</evidence>
<organism evidence="5 6">
    <name type="scientific">Pseudomonas fulva</name>
    <dbReference type="NCBI Taxonomy" id="47880"/>
    <lineage>
        <taxon>Bacteria</taxon>
        <taxon>Pseudomonadati</taxon>
        <taxon>Pseudomonadota</taxon>
        <taxon>Gammaproteobacteria</taxon>
        <taxon>Pseudomonadales</taxon>
        <taxon>Pseudomonadaceae</taxon>
        <taxon>Pseudomonas</taxon>
    </lineage>
</organism>
<dbReference type="Proteomes" id="UP000032068">
    <property type="component" value="Unassembled WGS sequence"/>
</dbReference>
<dbReference type="InterPro" id="IPR028203">
    <property type="entry name" value="PSII_CF48-like_dom"/>
</dbReference>
<reference evidence="5 6" key="1">
    <citation type="submission" date="2014-12" db="EMBL/GenBank/DDBJ databases">
        <title>16Stimator: statistical estimation of ribosomal gene copy numbers from draft genome assemblies.</title>
        <authorList>
            <person name="Perisin M.A."/>
            <person name="Vetter M."/>
            <person name="Gilbert J.A."/>
            <person name="Bergelson J."/>
        </authorList>
    </citation>
    <scope>NUCLEOTIDE SEQUENCE [LARGE SCALE GENOMIC DNA]</scope>
    <source>
        <strain evidence="5 6">MEJ086</strain>
    </source>
</reference>
<dbReference type="AlphaFoldDB" id="A0A0D0JEL3"/>
<dbReference type="Gene3D" id="2.130.10.10">
    <property type="entry name" value="YVTN repeat-like/Quinoprotein amine dehydrogenase"/>
    <property type="match status" value="2"/>
</dbReference>